<accession>A0A2T0HN63</accession>
<gene>
    <name evidence="1" type="ORF">C7A10_28905</name>
</gene>
<dbReference type="Proteomes" id="UP000239731">
    <property type="component" value="Unassembled WGS sequence"/>
</dbReference>
<dbReference type="RefSeq" id="WP_106118621.1">
    <property type="nucleotide sequence ID" value="NZ_PVUH01000030.1"/>
</dbReference>
<evidence type="ECO:0000313" key="1">
    <source>
        <dbReference type="EMBL" id="PRW84457.1"/>
    </source>
</evidence>
<name>A0A2T0HN63_PSEFL</name>
<reference evidence="1 2" key="1">
    <citation type="submission" date="2018-03" db="EMBL/GenBank/DDBJ databases">
        <title>Blue discolouration in mozzarella cheese caused by Pseudomonas fluorescens.</title>
        <authorList>
            <person name="Chiesa F."/>
            <person name="Dalmasso A."/>
            <person name="Lomonaco S."/>
        </authorList>
    </citation>
    <scope>NUCLEOTIDE SEQUENCE [LARGE SCALE GENOMIC DNA]</scope>
    <source>
        <strain evidence="1 2">11293</strain>
    </source>
</reference>
<comment type="caution">
    <text evidence="1">The sequence shown here is derived from an EMBL/GenBank/DDBJ whole genome shotgun (WGS) entry which is preliminary data.</text>
</comment>
<dbReference type="AlphaFoldDB" id="A0A2T0HN63"/>
<organism evidence="1 2">
    <name type="scientific">Pseudomonas fluorescens</name>
    <dbReference type="NCBI Taxonomy" id="294"/>
    <lineage>
        <taxon>Bacteria</taxon>
        <taxon>Pseudomonadati</taxon>
        <taxon>Pseudomonadota</taxon>
        <taxon>Gammaproteobacteria</taxon>
        <taxon>Pseudomonadales</taxon>
        <taxon>Pseudomonadaceae</taxon>
        <taxon>Pseudomonas</taxon>
    </lineage>
</organism>
<protein>
    <submittedName>
        <fullName evidence="1">Uncharacterized protein</fullName>
    </submittedName>
</protein>
<dbReference type="EMBL" id="PVUH01000030">
    <property type="protein sequence ID" value="PRW84457.1"/>
    <property type="molecule type" value="Genomic_DNA"/>
</dbReference>
<evidence type="ECO:0000313" key="2">
    <source>
        <dbReference type="Proteomes" id="UP000239731"/>
    </source>
</evidence>
<sequence length="80" mass="9132">MNSKETLRRRDLDSDATVERARKRIAAVAKAENFDFMREDKAVAQGWIGALHVEGLLSKEQYEVLDAELDKAADEWEQPV</sequence>
<proteinExistence type="predicted"/>